<sequence>MTTISLVWAQTNDGTIAVNNQIPWHQKDDMLLFKQATLNKVIVMGRHTMESFNGRPLPKRLNLVLTHDESLAVPEGFQKVHSVEEAIDVAKAANLDLAVIGGKPIYESFMPVADKLVVTYLDTDLTGDVKMPKVDKTVWKGTPIAQGTHNEANDYDYEALEYELRD</sequence>
<evidence type="ECO:0000259" key="8">
    <source>
        <dbReference type="PROSITE" id="PS51330"/>
    </source>
</evidence>
<dbReference type="PROSITE" id="PS51330">
    <property type="entry name" value="DHFR_2"/>
    <property type="match status" value="1"/>
</dbReference>
<name>A0A0R2JQH7_9LACO</name>
<evidence type="ECO:0000313" key="9">
    <source>
        <dbReference type="EMBL" id="KRN76743.1"/>
    </source>
</evidence>
<comment type="pathway">
    <text evidence="1 7">Cofactor biosynthesis; tetrahydrofolate biosynthesis; 5,6,7,8-tetrahydrofolate from 7,8-dihydrofolate: step 1/1.</text>
</comment>
<dbReference type="Pfam" id="PF00186">
    <property type="entry name" value="DHFR_1"/>
    <property type="match status" value="1"/>
</dbReference>
<keyword evidence="10" id="KW-1185">Reference proteome</keyword>
<dbReference type="GO" id="GO:0046654">
    <property type="term" value="P:tetrahydrofolate biosynthetic process"/>
    <property type="evidence" value="ECO:0007669"/>
    <property type="project" value="UniProtKB-UniPathway"/>
</dbReference>
<dbReference type="SUPFAM" id="SSF53597">
    <property type="entry name" value="Dihydrofolate reductase-like"/>
    <property type="match status" value="1"/>
</dbReference>
<dbReference type="PATRIC" id="fig|1620.3.peg.253"/>
<evidence type="ECO:0000256" key="4">
    <source>
        <dbReference type="ARBA" id="ARBA00022563"/>
    </source>
</evidence>
<comment type="caution">
    <text evidence="9">The sequence shown here is derived from an EMBL/GenBank/DDBJ whole genome shotgun (WGS) entry which is preliminary data.</text>
</comment>
<dbReference type="GO" id="GO:0050661">
    <property type="term" value="F:NADP binding"/>
    <property type="evidence" value="ECO:0007669"/>
    <property type="project" value="InterPro"/>
</dbReference>
<dbReference type="GO" id="GO:0006730">
    <property type="term" value="P:one-carbon metabolic process"/>
    <property type="evidence" value="ECO:0007669"/>
    <property type="project" value="UniProtKB-KW"/>
</dbReference>
<dbReference type="InterPro" id="IPR024072">
    <property type="entry name" value="DHFR-like_dom_sf"/>
</dbReference>
<dbReference type="InterPro" id="IPR001796">
    <property type="entry name" value="DHFR_dom"/>
</dbReference>
<evidence type="ECO:0000256" key="5">
    <source>
        <dbReference type="ARBA" id="ARBA00022857"/>
    </source>
</evidence>
<dbReference type="PANTHER" id="PTHR48069:SF3">
    <property type="entry name" value="DIHYDROFOLATE REDUCTASE"/>
    <property type="match status" value="1"/>
</dbReference>
<evidence type="ECO:0000256" key="7">
    <source>
        <dbReference type="PIRNR" id="PIRNR000194"/>
    </source>
</evidence>
<dbReference type="GO" id="GO:0004146">
    <property type="term" value="F:dihydrofolate reductase activity"/>
    <property type="evidence" value="ECO:0007669"/>
    <property type="project" value="UniProtKB-EC"/>
</dbReference>
<dbReference type="OrthoDB" id="9804315at2"/>
<dbReference type="CDD" id="cd00209">
    <property type="entry name" value="DHFR"/>
    <property type="match status" value="1"/>
</dbReference>
<evidence type="ECO:0000256" key="3">
    <source>
        <dbReference type="ARBA" id="ARBA00012856"/>
    </source>
</evidence>
<dbReference type="AlphaFoldDB" id="A0A0R2JQH7"/>
<dbReference type="PRINTS" id="PR00070">
    <property type="entry name" value="DHFR"/>
</dbReference>
<gene>
    <name evidence="9" type="ORF">IV67_GL000248</name>
</gene>
<dbReference type="PIRSF" id="PIRSF000194">
    <property type="entry name" value="DHFR"/>
    <property type="match status" value="1"/>
</dbReference>
<feature type="domain" description="DHFR" evidence="8">
    <location>
        <begin position="3"/>
        <end position="164"/>
    </location>
</feature>
<dbReference type="EC" id="1.5.1.3" evidence="3 7"/>
<organism evidence="9 10">
    <name type="scientific">Weissella minor</name>
    <dbReference type="NCBI Taxonomy" id="1620"/>
    <lineage>
        <taxon>Bacteria</taxon>
        <taxon>Bacillati</taxon>
        <taxon>Bacillota</taxon>
        <taxon>Bacilli</taxon>
        <taxon>Lactobacillales</taxon>
        <taxon>Lactobacillaceae</taxon>
        <taxon>Weissella</taxon>
    </lineage>
</organism>
<comment type="similarity">
    <text evidence="2 7">Belongs to the dihydrofolate reductase family.</text>
</comment>
<dbReference type="GO" id="GO:0005829">
    <property type="term" value="C:cytosol"/>
    <property type="evidence" value="ECO:0007669"/>
    <property type="project" value="TreeGrafter"/>
</dbReference>
<dbReference type="Proteomes" id="UP000051673">
    <property type="component" value="Unassembled WGS sequence"/>
</dbReference>
<dbReference type="RefSeq" id="WP_057787394.1">
    <property type="nucleotide sequence ID" value="NZ_JQCD01000024.1"/>
</dbReference>
<dbReference type="Gene3D" id="3.40.430.10">
    <property type="entry name" value="Dihydrofolate Reductase, subunit A"/>
    <property type="match status" value="1"/>
</dbReference>
<dbReference type="UniPathway" id="UPA00077">
    <property type="reaction ID" value="UER00158"/>
</dbReference>
<accession>A0A0R2JQH7</accession>
<comment type="function">
    <text evidence="7">Key enzyme in folate metabolism. Catalyzes an essential reaction for de novo glycine and purine synthesis, and for DNA precursor synthesis.</text>
</comment>
<keyword evidence="5 7" id="KW-0521">NADP</keyword>
<dbReference type="GO" id="GO:0046452">
    <property type="term" value="P:dihydrofolate metabolic process"/>
    <property type="evidence" value="ECO:0007669"/>
    <property type="project" value="TreeGrafter"/>
</dbReference>
<dbReference type="EMBL" id="JQCD01000024">
    <property type="protein sequence ID" value="KRN76743.1"/>
    <property type="molecule type" value="Genomic_DNA"/>
</dbReference>
<keyword evidence="4 7" id="KW-0554">One-carbon metabolism</keyword>
<evidence type="ECO:0000313" key="10">
    <source>
        <dbReference type="Proteomes" id="UP000051673"/>
    </source>
</evidence>
<dbReference type="GO" id="GO:0046655">
    <property type="term" value="P:folic acid metabolic process"/>
    <property type="evidence" value="ECO:0007669"/>
    <property type="project" value="TreeGrafter"/>
</dbReference>
<evidence type="ECO:0000256" key="1">
    <source>
        <dbReference type="ARBA" id="ARBA00004903"/>
    </source>
</evidence>
<keyword evidence="6 7" id="KW-0560">Oxidoreductase</keyword>
<evidence type="ECO:0000256" key="6">
    <source>
        <dbReference type="ARBA" id="ARBA00023002"/>
    </source>
</evidence>
<proteinExistence type="inferred from homology"/>
<protein>
    <recommendedName>
        <fullName evidence="3 7">Dihydrofolate reductase</fullName>
        <ecNumber evidence="3 7">1.5.1.3</ecNumber>
    </recommendedName>
</protein>
<reference evidence="9 10" key="1">
    <citation type="journal article" date="2015" name="Genome Announc.">
        <title>Expanding the biotechnology potential of lactobacilli through comparative genomics of 213 strains and associated genera.</title>
        <authorList>
            <person name="Sun Z."/>
            <person name="Harris H.M."/>
            <person name="McCann A."/>
            <person name="Guo C."/>
            <person name="Argimon S."/>
            <person name="Zhang W."/>
            <person name="Yang X."/>
            <person name="Jeffery I.B."/>
            <person name="Cooney J.C."/>
            <person name="Kagawa T.F."/>
            <person name="Liu W."/>
            <person name="Song Y."/>
            <person name="Salvetti E."/>
            <person name="Wrobel A."/>
            <person name="Rasinkangas P."/>
            <person name="Parkhill J."/>
            <person name="Rea M.C."/>
            <person name="O'Sullivan O."/>
            <person name="Ritari J."/>
            <person name="Douillard F.P."/>
            <person name="Paul Ross R."/>
            <person name="Yang R."/>
            <person name="Briner A.E."/>
            <person name="Felis G.E."/>
            <person name="de Vos W.M."/>
            <person name="Barrangou R."/>
            <person name="Klaenhammer T.R."/>
            <person name="Caufield P.W."/>
            <person name="Cui Y."/>
            <person name="Zhang H."/>
            <person name="O'Toole P.W."/>
        </authorList>
    </citation>
    <scope>NUCLEOTIDE SEQUENCE [LARGE SCALE GENOMIC DNA]</scope>
    <source>
        <strain evidence="9 10">DSM 20014</strain>
    </source>
</reference>
<dbReference type="InterPro" id="IPR012259">
    <property type="entry name" value="DHFR"/>
</dbReference>
<comment type="catalytic activity">
    <reaction evidence="7">
        <text>(6S)-5,6,7,8-tetrahydrofolate + NADP(+) = 7,8-dihydrofolate + NADPH + H(+)</text>
        <dbReference type="Rhea" id="RHEA:15009"/>
        <dbReference type="ChEBI" id="CHEBI:15378"/>
        <dbReference type="ChEBI" id="CHEBI:57451"/>
        <dbReference type="ChEBI" id="CHEBI:57453"/>
        <dbReference type="ChEBI" id="CHEBI:57783"/>
        <dbReference type="ChEBI" id="CHEBI:58349"/>
        <dbReference type="EC" id="1.5.1.3"/>
    </reaction>
</comment>
<dbReference type="PANTHER" id="PTHR48069">
    <property type="entry name" value="DIHYDROFOLATE REDUCTASE"/>
    <property type="match status" value="1"/>
</dbReference>
<dbReference type="STRING" id="1620.IV67_GL000248"/>
<evidence type="ECO:0000256" key="2">
    <source>
        <dbReference type="ARBA" id="ARBA00009539"/>
    </source>
</evidence>